<name>A0A2T8KMR9_9POAL</name>
<feature type="compositionally biased region" description="Low complexity" evidence="1">
    <location>
        <begin position="22"/>
        <end position="34"/>
    </location>
</feature>
<dbReference type="Proteomes" id="UP000243499">
    <property type="component" value="Chromosome 2"/>
</dbReference>
<dbReference type="AlphaFoldDB" id="A0A2T8KMR9"/>
<gene>
    <name evidence="2" type="ORF">PAHAL_2G040600</name>
</gene>
<sequence length="108" mass="11258">MGLPASGGASSWARRPAAHPSAGPGRAAAVAACGSRDGGSMAHRGIERAGRRRIEPRRLLRAARLGRAAAVLLRGAAERLLRAGGRELGLRTGRTAAAAVLRRRDGYW</sequence>
<protein>
    <submittedName>
        <fullName evidence="2">Uncharacterized protein</fullName>
    </submittedName>
</protein>
<evidence type="ECO:0000313" key="2">
    <source>
        <dbReference type="EMBL" id="PVH63483.1"/>
    </source>
</evidence>
<proteinExistence type="predicted"/>
<dbReference type="EMBL" id="CM008047">
    <property type="protein sequence ID" value="PVH63483.1"/>
    <property type="molecule type" value="Genomic_DNA"/>
</dbReference>
<dbReference type="Gramene" id="PVH63483">
    <property type="protein sequence ID" value="PVH63483"/>
    <property type="gene ID" value="PAHAL_2G040600"/>
</dbReference>
<accession>A0A2T8KMR9</accession>
<organism evidence="2">
    <name type="scientific">Panicum hallii</name>
    <dbReference type="NCBI Taxonomy" id="206008"/>
    <lineage>
        <taxon>Eukaryota</taxon>
        <taxon>Viridiplantae</taxon>
        <taxon>Streptophyta</taxon>
        <taxon>Embryophyta</taxon>
        <taxon>Tracheophyta</taxon>
        <taxon>Spermatophyta</taxon>
        <taxon>Magnoliopsida</taxon>
        <taxon>Liliopsida</taxon>
        <taxon>Poales</taxon>
        <taxon>Poaceae</taxon>
        <taxon>PACMAD clade</taxon>
        <taxon>Panicoideae</taxon>
        <taxon>Panicodae</taxon>
        <taxon>Paniceae</taxon>
        <taxon>Panicinae</taxon>
        <taxon>Panicum</taxon>
        <taxon>Panicum sect. Panicum</taxon>
    </lineage>
</organism>
<reference evidence="2" key="1">
    <citation type="submission" date="2018-04" db="EMBL/GenBank/DDBJ databases">
        <title>WGS assembly of Panicum hallii.</title>
        <authorList>
            <person name="Lovell J."/>
            <person name="Jenkins J."/>
            <person name="Lowry D."/>
            <person name="Mamidi S."/>
            <person name="Sreedasyam A."/>
            <person name="Weng X."/>
            <person name="Barry K."/>
            <person name="Bonette J."/>
            <person name="Campitelli B."/>
            <person name="Daum C."/>
            <person name="Gordon S."/>
            <person name="Gould B."/>
            <person name="Lipzen A."/>
            <person name="Macqueen A."/>
            <person name="Palacio-Mejia J."/>
            <person name="Plott C."/>
            <person name="Shakirov E."/>
            <person name="Shu S."/>
            <person name="Yoshinaga Y."/>
            <person name="Zane M."/>
            <person name="Rokhsar D."/>
            <person name="Grimwood J."/>
            <person name="Schmutz J."/>
            <person name="Juenger T."/>
        </authorList>
    </citation>
    <scope>NUCLEOTIDE SEQUENCE [LARGE SCALE GENOMIC DNA]</scope>
    <source>
        <strain evidence="2">FIL2</strain>
    </source>
</reference>
<feature type="region of interest" description="Disordered" evidence="1">
    <location>
        <begin position="1"/>
        <end position="49"/>
    </location>
</feature>
<evidence type="ECO:0000256" key="1">
    <source>
        <dbReference type="SAM" id="MobiDB-lite"/>
    </source>
</evidence>